<evidence type="ECO:0008006" key="5">
    <source>
        <dbReference type="Google" id="ProtNLM"/>
    </source>
</evidence>
<gene>
    <name evidence="3" type="ORF">EAH89_17885</name>
</gene>
<accession>A0A502FSP3</accession>
<evidence type="ECO:0000256" key="2">
    <source>
        <dbReference type="ARBA" id="ARBA00023172"/>
    </source>
</evidence>
<dbReference type="EMBL" id="RCZP01000020">
    <property type="protein sequence ID" value="TPG52441.1"/>
    <property type="molecule type" value="Genomic_DNA"/>
</dbReference>
<dbReference type="AlphaFoldDB" id="A0A502FSP3"/>
<keyword evidence="2" id="KW-0233">DNA recombination</keyword>
<reference evidence="3 4" key="1">
    <citation type="journal article" date="2019" name="Environ. Microbiol.">
        <title>Species interactions and distinct microbial communities in high Arctic permafrost affected cryosols are associated with the CH4 and CO2 gas fluxes.</title>
        <authorList>
            <person name="Altshuler I."/>
            <person name="Hamel J."/>
            <person name="Turney S."/>
            <person name="Magnuson E."/>
            <person name="Levesque R."/>
            <person name="Greer C."/>
            <person name="Whyte L.G."/>
        </authorList>
    </citation>
    <scope>NUCLEOTIDE SEQUENCE [LARGE SCALE GENOMIC DNA]</scope>
    <source>
        <strain evidence="3 4">S9.3B</strain>
    </source>
</reference>
<comment type="caution">
    <text evidence="3">The sequence shown here is derived from an EMBL/GenBank/DDBJ whole genome shotgun (WGS) entry which is preliminary data.</text>
</comment>
<organism evidence="3 4">
    <name type="scientific">Muricoccus nepalensis</name>
    <dbReference type="NCBI Taxonomy" id="1854500"/>
    <lineage>
        <taxon>Bacteria</taxon>
        <taxon>Pseudomonadati</taxon>
        <taxon>Pseudomonadota</taxon>
        <taxon>Alphaproteobacteria</taxon>
        <taxon>Acetobacterales</taxon>
        <taxon>Roseomonadaceae</taxon>
        <taxon>Muricoccus</taxon>
    </lineage>
</organism>
<dbReference type="InterPro" id="IPR013762">
    <property type="entry name" value="Integrase-like_cat_sf"/>
</dbReference>
<dbReference type="InterPro" id="IPR011010">
    <property type="entry name" value="DNA_brk_join_enz"/>
</dbReference>
<keyword evidence="4" id="KW-1185">Reference proteome</keyword>
<sequence>MDAVRLADRGLAVASLCDHLAAIQAAHRLAGVALDLRHPCLAMVLEGTRPRGKATAAGPDVLRLMLATRPSPATPLGARDRALLLVGFGAALRRSELAGLSLGDVTPVLRRGLRVLVRRSKTDLRGAG</sequence>
<dbReference type="Gene3D" id="1.10.443.10">
    <property type="entry name" value="Intergrase catalytic core"/>
    <property type="match status" value="1"/>
</dbReference>
<dbReference type="GO" id="GO:0006310">
    <property type="term" value="P:DNA recombination"/>
    <property type="evidence" value="ECO:0007669"/>
    <property type="project" value="UniProtKB-KW"/>
</dbReference>
<dbReference type="Gene3D" id="1.10.150.130">
    <property type="match status" value="1"/>
</dbReference>
<keyword evidence="1" id="KW-0238">DNA-binding</keyword>
<dbReference type="Proteomes" id="UP000317078">
    <property type="component" value="Unassembled WGS sequence"/>
</dbReference>
<protein>
    <recommendedName>
        <fullName evidence="5">Tyr recombinase domain-containing protein</fullName>
    </recommendedName>
</protein>
<dbReference type="InterPro" id="IPR010998">
    <property type="entry name" value="Integrase_recombinase_N"/>
</dbReference>
<dbReference type="GO" id="GO:0003677">
    <property type="term" value="F:DNA binding"/>
    <property type="evidence" value="ECO:0007669"/>
    <property type="project" value="UniProtKB-KW"/>
</dbReference>
<dbReference type="GO" id="GO:0015074">
    <property type="term" value="P:DNA integration"/>
    <property type="evidence" value="ECO:0007669"/>
    <property type="project" value="InterPro"/>
</dbReference>
<name>A0A502FSP3_9PROT</name>
<evidence type="ECO:0000313" key="4">
    <source>
        <dbReference type="Proteomes" id="UP000317078"/>
    </source>
</evidence>
<dbReference type="SUPFAM" id="SSF47823">
    <property type="entry name" value="lambda integrase-like, N-terminal domain"/>
    <property type="match status" value="1"/>
</dbReference>
<evidence type="ECO:0000313" key="3">
    <source>
        <dbReference type="EMBL" id="TPG52441.1"/>
    </source>
</evidence>
<dbReference type="SUPFAM" id="SSF56349">
    <property type="entry name" value="DNA breaking-rejoining enzymes"/>
    <property type="match status" value="1"/>
</dbReference>
<proteinExistence type="predicted"/>
<evidence type="ECO:0000256" key="1">
    <source>
        <dbReference type="ARBA" id="ARBA00023125"/>
    </source>
</evidence>